<dbReference type="GO" id="GO:0035251">
    <property type="term" value="F:UDP-glucosyltransferase activity"/>
    <property type="evidence" value="ECO:0007669"/>
    <property type="project" value="TreeGrafter"/>
</dbReference>
<organism evidence="4 5">
    <name type="scientific">Dipteronia sinensis</name>
    <dbReference type="NCBI Taxonomy" id="43782"/>
    <lineage>
        <taxon>Eukaryota</taxon>
        <taxon>Viridiplantae</taxon>
        <taxon>Streptophyta</taxon>
        <taxon>Embryophyta</taxon>
        <taxon>Tracheophyta</taxon>
        <taxon>Spermatophyta</taxon>
        <taxon>Magnoliopsida</taxon>
        <taxon>eudicotyledons</taxon>
        <taxon>Gunneridae</taxon>
        <taxon>Pentapetalae</taxon>
        <taxon>rosids</taxon>
        <taxon>malvids</taxon>
        <taxon>Sapindales</taxon>
        <taxon>Sapindaceae</taxon>
        <taxon>Hippocastanoideae</taxon>
        <taxon>Acereae</taxon>
        <taxon>Dipteronia</taxon>
    </lineage>
</organism>
<evidence type="ECO:0000256" key="2">
    <source>
        <dbReference type="ARBA" id="ARBA00022676"/>
    </source>
</evidence>
<dbReference type="PANTHER" id="PTHR48047:SF84">
    <property type="entry name" value="GLYCOSYLTRANSFERASE"/>
    <property type="match status" value="1"/>
</dbReference>
<evidence type="ECO:0000256" key="1">
    <source>
        <dbReference type="ARBA" id="ARBA00009995"/>
    </source>
</evidence>
<keyword evidence="3" id="KW-0808">Transferase</keyword>
<dbReference type="InterPro" id="IPR002213">
    <property type="entry name" value="UDP_glucos_trans"/>
</dbReference>
<dbReference type="AlphaFoldDB" id="A0AAE0A6M6"/>
<dbReference type="Gene3D" id="3.40.50.2000">
    <property type="entry name" value="Glycogen Phosphorylase B"/>
    <property type="match status" value="1"/>
</dbReference>
<dbReference type="SUPFAM" id="SSF53756">
    <property type="entry name" value="UDP-Glycosyltransferase/glycogen phosphorylase"/>
    <property type="match status" value="1"/>
</dbReference>
<dbReference type="CDD" id="cd03784">
    <property type="entry name" value="GT1_Gtf-like"/>
    <property type="match status" value="1"/>
</dbReference>
<dbReference type="Proteomes" id="UP001281410">
    <property type="component" value="Unassembled WGS sequence"/>
</dbReference>
<comment type="similarity">
    <text evidence="1">Belongs to the UDP-glycosyltransferase family.</text>
</comment>
<keyword evidence="2" id="KW-0328">Glycosyltransferase</keyword>
<evidence type="ECO:0000313" key="4">
    <source>
        <dbReference type="EMBL" id="KAK3205112.1"/>
    </source>
</evidence>
<protein>
    <recommendedName>
        <fullName evidence="6">UDP-glycosyltransferase</fullName>
    </recommendedName>
</protein>
<keyword evidence="5" id="KW-1185">Reference proteome</keyword>
<evidence type="ECO:0000256" key="3">
    <source>
        <dbReference type="ARBA" id="ARBA00022679"/>
    </source>
</evidence>
<evidence type="ECO:0000313" key="5">
    <source>
        <dbReference type="Proteomes" id="UP001281410"/>
    </source>
</evidence>
<evidence type="ECO:0008006" key="6">
    <source>
        <dbReference type="Google" id="ProtNLM"/>
    </source>
</evidence>
<dbReference type="PANTHER" id="PTHR48047">
    <property type="entry name" value="GLYCOSYLTRANSFERASE"/>
    <property type="match status" value="1"/>
</dbReference>
<dbReference type="EMBL" id="JANJYJ010000006">
    <property type="protein sequence ID" value="KAK3205112.1"/>
    <property type="molecule type" value="Genomic_DNA"/>
</dbReference>
<name>A0AAE0A6M6_9ROSI</name>
<comment type="caution">
    <text evidence="4">The sequence shown here is derived from an EMBL/GenBank/DDBJ whole genome shotgun (WGS) entry which is preliminary data.</text>
</comment>
<gene>
    <name evidence="4" type="ORF">Dsin_019158</name>
</gene>
<proteinExistence type="inferred from homology"/>
<reference evidence="4" key="1">
    <citation type="journal article" date="2023" name="Plant J.">
        <title>Genome sequences and population genomics provide insights into the demographic history, inbreeding, and mutation load of two 'living fossil' tree species of Dipteronia.</title>
        <authorList>
            <person name="Feng Y."/>
            <person name="Comes H.P."/>
            <person name="Chen J."/>
            <person name="Zhu S."/>
            <person name="Lu R."/>
            <person name="Zhang X."/>
            <person name="Li P."/>
            <person name="Qiu J."/>
            <person name="Olsen K.M."/>
            <person name="Qiu Y."/>
        </authorList>
    </citation>
    <scope>NUCLEOTIDE SEQUENCE</scope>
    <source>
        <strain evidence="4">NBL</strain>
    </source>
</reference>
<accession>A0AAE0A6M6</accession>
<dbReference type="Pfam" id="PF00201">
    <property type="entry name" value="UDPGT"/>
    <property type="match status" value="1"/>
</dbReference>
<sequence length="191" mass="21702">MFPFMAQGGGGFGFACFYSLWLNLPHRNTDSDEFLLPDFPEASKIHATQLSEFLKVTIWSQNTIAPSQMMELALALEASGKYFIWVVRPQLGFDINSEFKANEWLPEGFEERINISKQRLLVHSWAPQLDILSHKSVSAFLSHCEWNSVLESLCHGVPIMGWPTAAEQFYNVKLLEEEILCGETSRDNGQN</sequence>